<evidence type="ECO:0000313" key="1">
    <source>
        <dbReference type="EMBL" id="KNC29559.1"/>
    </source>
</evidence>
<gene>
    <name evidence="1" type="ORF">FF38_11536</name>
</gene>
<reference evidence="1 2" key="1">
    <citation type="journal article" date="2015" name="Nat. Commun.">
        <title>Lucilia cuprina genome unlocks parasitic fly biology to underpin future interventions.</title>
        <authorList>
            <person name="Anstead C.A."/>
            <person name="Korhonen P.K."/>
            <person name="Young N.D."/>
            <person name="Hall R.S."/>
            <person name="Jex A.R."/>
            <person name="Murali S.C."/>
            <person name="Hughes D.S."/>
            <person name="Lee S.F."/>
            <person name="Perry T."/>
            <person name="Stroehlein A.J."/>
            <person name="Ansell B.R."/>
            <person name="Breugelmans B."/>
            <person name="Hofmann A."/>
            <person name="Qu J."/>
            <person name="Dugan S."/>
            <person name="Lee S.L."/>
            <person name="Chao H."/>
            <person name="Dinh H."/>
            <person name="Han Y."/>
            <person name="Doddapaneni H.V."/>
            <person name="Worley K.C."/>
            <person name="Muzny D.M."/>
            <person name="Ioannidis P."/>
            <person name="Waterhouse R.M."/>
            <person name="Zdobnov E.M."/>
            <person name="James P.J."/>
            <person name="Bagnall N.H."/>
            <person name="Kotze A.C."/>
            <person name="Gibbs R.A."/>
            <person name="Richards S."/>
            <person name="Batterham P."/>
            <person name="Gasser R.B."/>
        </authorList>
    </citation>
    <scope>NUCLEOTIDE SEQUENCE [LARGE SCALE GENOMIC DNA]</scope>
    <source>
        <strain evidence="1 2">LS</strain>
        <tissue evidence="1">Full body</tissue>
    </source>
</reference>
<sequence length="518" mass="60406">MEMPQTHFERVPVIFTLKINLNNCTKPPPWFMHGEYLYYVNIEQNFSSNFTQSLCNKQGMLYTITRANAIQLLPHLRQVYGDFPGLWTYNNEIFNEILNTHMKMRSCFQFNANSETFQPENCTKKSGYICKYRYCHSAWSHTLFIFTLITINESDKNVMKYFLRDKFIYYIEIEPKFTSNDTQQICDKKDMMYTIMKSEADAVFTQIEEIYGISSSLWTYDNQKYNQLNILQSNSCFKLTTDDLFSEENCSTLLGFICKRRFDGGSIRFKNGTKSQIDIDGVHRYCNPQIMSHSKTSVPYIQLLTYESLIMRVFSIMWLRRAITGCSIKMETDIRIIIEKYIVLDHLRLFSRCPADRQLQQTNMITSCKNRSEAHWAGLWLIIMINKIILSDHNWYNALSLCDDIGMDMLLKDKYELVTLVTKNYGDNIEYWLNGGIIRNNLCSYFKSSTVQQSKCSETKGVICESAMTGGTVRFKNGTEIKFGLEIPHYCELHEDMMIYNAQTSGKGIYNNGDNGSS</sequence>
<dbReference type="SUPFAM" id="SSF56436">
    <property type="entry name" value="C-type lectin-like"/>
    <property type="match status" value="1"/>
</dbReference>
<dbReference type="Proteomes" id="UP000037069">
    <property type="component" value="Unassembled WGS sequence"/>
</dbReference>
<dbReference type="InterPro" id="IPR016187">
    <property type="entry name" value="CTDL_fold"/>
</dbReference>
<name>A0A0L0CDK9_LUCCU</name>
<proteinExistence type="predicted"/>
<evidence type="ECO:0000313" key="2">
    <source>
        <dbReference type="Proteomes" id="UP000037069"/>
    </source>
</evidence>
<keyword evidence="2" id="KW-1185">Reference proteome</keyword>
<organism evidence="1 2">
    <name type="scientific">Lucilia cuprina</name>
    <name type="common">Green bottle fly</name>
    <name type="synonym">Australian sheep blowfly</name>
    <dbReference type="NCBI Taxonomy" id="7375"/>
    <lineage>
        <taxon>Eukaryota</taxon>
        <taxon>Metazoa</taxon>
        <taxon>Ecdysozoa</taxon>
        <taxon>Arthropoda</taxon>
        <taxon>Hexapoda</taxon>
        <taxon>Insecta</taxon>
        <taxon>Pterygota</taxon>
        <taxon>Neoptera</taxon>
        <taxon>Endopterygota</taxon>
        <taxon>Diptera</taxon>
        <taxon>Brachycera</taxon>
        <taxon>Muscomorpha</taxon>
        <taxon>Oestroidea</taxon>
        <taxon>Calliphoridae</taxon>
        <taxon>Luciliinae</taxon>
        <taxon>Lucilia</taxon>
    </lineage>
</organism>
<protein>
    <recommendedName>
        <fullName evidence="3">C-type lectin domain-containing protein</fullName>
    </recommendedName>
</protein>
<dbReference type="AlphaFoldDB" id="A0A0L0CDK9"/>
<accession>A0A0L0CDK9</accession>
<comment type="caution">
    <text evidence="1">The sequence shown here is derived from an EMBL/GenBank/DDBJ whole genome shotgun (WGS) entry which is preliminary data.</text>
</comment>
<dbReference type="OrthoDB" id="8030892at2759"/>
<dbReference type="EMBL" id="JRES01000655">
    <property type="protein sequence ID" value="KNC29559.1"/>
    <property type="molecule type" value="Genomic_DNA"/>
</dbReference>
<evidence type="ECO:0008006" key="3">
    <source>
        <dbReference type="Google" id="ProtNLM"/>
    </source>
</evidence>